<dbReference type="AlphaFoldDB" id="L8WLE2"/>
<evidence type="ECO:0000256" key="1">
    <source>
        <dbReference type="SAM" id="Phobius"/>
    </source>
</evidence>
<keyword evidence="3" id="KW-1185">Reference proteome</keyword>
<evidence type="ECO:0000313" key="2">
    <source>
        <dbReference type="EMBL" id="ELU37643.1"/>
    </source>
</evidence>
<dbReference type="EMBL" id="AFRT01002518">
    <property type="protein sequence ID" value="ELU37643.1"/>
    <property type="molecule type" value="Genomic_DNA"/>
</dbReference>
<dbReference type="Proteomes" id="UP000011668">
    <property type="component" value="Unassembled WGS sequence"/>
</dbReference>
<feature type="transmembrane region" description="Helical" evidence="1">
    <location>
        <begin position="90"/>
        <end position="109"/>
    </location>
</feature>
<keyword evidence="1" id="KW-0812">Transmembrane</keyword>
<evidence type="ECO:0000313" key="3">
    <source>
        <dbReference type="Proteomes" id="UP000011668"/>
    </source>
</evidence>
<gene>
    <name evidence="2" type="ORF">AG1IA_08327</name>
</gene>
<accession>L8WLE2</accession>
<reference evidence="2 3" key="1">
    <citation type="journal article" date="2013" name="Nat. Commun.">
        <title>The evolution and pathogenic mechanisms of the rice sheath blight pathogen.</title>
        <authorList>
            <person name="Zheng A."/>
            <person name="Lin R."/>
            <person name="Xu L."/>
            <person name="Qin P."/>
            <person name="Tang C."/>
            <person name="Ai P."/>
            <person name="Zhang D."/>
            <person name="Liu Y."/>
            <person name="Sun Z."/>
            <person name="Feng H."/>
            <person name="Wang Y."/>
            <person name="Chen Y."/>
            <person name="Liang X."/>
            <person name="Fu R."/>
            <person name="Li Q."/>
            <person name="Zhang J."/>
            <person name="Yu X."/>
            <person name="Xie Z."/>
            <person name="Ding L."/>
            <person name="Guan P."/>
            <person name="Tang J."/>
            <person name="Liang Y."/>
            <person name="Wang S."/>
            <person name="Deng Q."/>
            <person name="Li S."/>
            <person name="Zhu J."/>
            <person name="Wang L."/>
            <person name="Liu H."/>
            <person name="Li P."/>
        </authorList>
    </citation>
    <scope>NUCLEOTIDE SEQUENCE [LARGE SCALE GENOMIC DNA]</scope>
    <source>
        <strain evidence="3">AG-1 IA</strain>
    </source>
</reference>
<comment type="caution">
    <text evidence="2">The sequence shown here is derived from an EMBL/GenBank/DDBJ whole genome shotgun (WGS) entry which is preliminary data.</text>
</comment>
<proteinExistence type="predicted"/>
<organism evidence="2 3">
    <name type="scientific">Thanatephorus cucumeris (strain AG1-IA)</name>
    <name type="common">Rice sheath blight fungus</name>
    <name type="synonym">Rhizoctonia solani</name>
    <dbReference type="NCBI Taxonomy" id="983506"/>
    <lineage>
        <taxon>Eukaryota</taxon>
        <taxon>Fungi</taxon>
        <taxon>Dikarya</taxon>
        <taxon>Basidiomycota</taxon>
        <taxon>Agaricomycotina</taxon>
        <taxon>Agaricomycetes</taxon>
        <taxon>Cantharellales</taxon>
        <taxon>Ceratobasidiaceae</taxon>
        <taxon>Rhizoctonia</taxon>
        <taxon>Rhizoctonia solani AG-1</taxon>
    </lineage>
</organism>
<keyword evidence="1" id="KW-1133">Transmembrane helix</keyword>
<name>L8WLE2_THACA</name>
<sequence>MELLPMRSSMGQGLGEGSIRKLITQGNGKWLEGRLLRDNYTFECRSLALVLGKSSAPVVSVTDQRLRLLRTPRAAGPCARSTAMKVLSSLVVVAVVAMCVVCVSAIPLVTRATDESNPFAGKTLCVFIHLL</sequence>
<protein>
    <submittedName>
        <fullName evidence="2">Uncharacterized protein</fullName>
    </submittedName>
</protein>
<keyword evidence="1" id="KW-0472">Membrane</keyword>
<dbReference type="HOGENOM" id="CLU_1929030_0_0_1"/>